<sequence length="27" mass="3263">MLFCNNHLKYLLAICEFKKVLKQHISK</sequence>
<organism evidence="1">
    <name type="scientific">Anguilla anguilla</name>
    <name type="common">European freshwater eel</name>
    <name type="synonym">Muraena anguilla</name>
    <dbReference type="NCBI Taxonomy" id="7936"/>
    <lineage>
        <taxon>Eukaryota</taxon>
        <taxon>Metazoa</taxon>
        <taxon>Chordata</taxon>
        <taxon>Craniata</taxon>
        <taxon>Vertebrata</taxon>
        <taxon>Euteleostomi</taxon>
        <taxon>Actinopterygii</taxon>
        <taxon>Neopterygii</taxon>
        <taxon>Teleostei</taxon>
        <taxon>Anguilliformes</taxon>
        <taxon>Anguillidae</taxon>
        <taxon>Anguilla</taxon>
    </lineage>
</organism>
<reference evidence="1" key="2">
    <citation type="journal article" date="2015" name="Fish Shellfish Immunol.">
        <title>Early steps in the European eel (Anguilla anguilla)-Vibrio vulnificus interaction in the gills: Role of the RtxA13 toxin.</title>
        <authorList>
            <person name="Callol A."/>
            <person name="Pajuelo D."/>
            <person name="Ebbesson L."/>
            <person name="Teles M."/>
            <person name="MacKenzie S."/>
            <person name="Amaro C."/>
        </authorList>
    </citation>
    <scope>NUCLEOTIDE SEQUENCE</scope>
</reference>
<proteinExistence type="predicted"/>
<dbReference type="EMBL" id="GBXM01058414">
    <property type="protein sequence ID" value="JAH50163.1"/>
    <property type="molecule type" value="Transcribed_RNA"/>
</dbReference>
<evidence type="ECO:0000313" key="1">
    <source>
        <dbReference type="EMBL" id="JAH50163.1"/>
    </source>
</evidence>
<dbReference type="AlphaFoldDB" id="A0A0E9TBQ9"/>
<reference evidence="1" key="1">
    <citation type="submission" date="2014-11" db="EMBL/GenBank/DDBJ databases">
        <authorList>
            <person name="Amaro Gonzalez C."/>
        </authorList>
    </citation>
    <scope>NUCLEOTIDE SEQUENCE</scope>
</reference>
<name>A0A0E9TBQ9_ANGAN</name>
<protein>
    <submittedName>
        <fullName evidence="1">Uncharacterized protein</fullName>
    </submittedName>
</protein>
<accession>A0A0E9TBQ9</accession>